<dbReference type="AlphaFoldDB" id="A0A2Y9IUL5"/>
<dbReference type="PANTHER" id="PTHR46329:SF1">
    <property type="entry name" value="KILLER CELL LECTIN-LIKE RECEPTOR 2"/>
    <property type="match status" value="1"/>
</dbReference>
<dbReference type="RefSeq" id="XP_022351049.1">
    <property type="nucleotide sequence ID" value="XM_022495341.1"/>
</dbReference>
<keyword evidence="7 11" id="KW-0472">Membrane</keyword>
<evidence type="ECO:0000256" key="10">
    <source>
        <dbReference type="ARBA" id="ARBA00023180"/>
    </source>
</evidence>
<keyword evidence="10" id="KW-0325">Glycoprotein</keyword>
<evidence type="ECO:0000313" key="14">
    <source>
        <dbReference type="RefSeq" id="XP_022351049.1"/>
    </source>
</evidence>
<dbReference type="GeneID" id="111142287"/>
<dbReference type="GO" id="GO:0005886">
    <property type="term" value="C:plasma membrane"/>
    <property type="evidence" value="ECO:0007669"/>
    <property type="project" value="UniProtKB-ARBA"/>
</dbReference>
<dbReference type="Pfam" id="PF00059">
    <property type="entry name" value="Lectin_C"/>
    <property type="match status" value="1"/>
</dbReference>
<accession>A0A2Y9IUL5</accession>
<dbReference type="InterPro" id="IPR052013">
    <property type="entry name" value="Mouse_KLRs"/>
</dbReference>
<evidence type="ECO:0000256" key="9">
    <source>
        <dbReference type="ARBA" id="ARBA00023170"/>
    </source>
</evidence>
<name>A0A2Y9IUL5_ENHLU</name>
<dbReference type="Pfam" id="PF08391">
    <property type="entry name" value="Ly49"/>
    <property type="match status" value="1"/>
</dbReference>
<evidence type="ECO:0000256" key="5">
    <source>
        <dbReference type="ARBA" id="ARBA00022968"/>
    </source>
</evidence>
<keyword evidence="8" id="KW-1015">Disulfide bond</keyword>
<keyword evidence="6 11" id="KW-1133">Transmembrane helix</keyword>
<dbReference type="Proteomes" id="UP000248482">
    <property type="component" value="Unplaced"/>
</dbReference>
<dbReference type="GO" id="GO:0030246">
    <property type="term" value="F:carbohydrate binding"/>
    <property type="evidence" value="ECO:0007669"/>
    <property type="project" value="UniProtKB-KW"/>
</dbReference>
<dbReference type="Gene3D" id="3.10.100.10">
    <property type="entry name" value="Mannose-Binding Protein A, subunit A"/>
    <property type="match status" value="1"/>
</dbReference>
<dbReference type="InterPro" id="IPR016186">
    <property type="entry name" value="C-type_lectin-like/link_sf"/>
</dbReference>
<dbReference type="CTD" id="55110"/>
<sequence length="300" mass="35089">MSSLDQLSLPPSLRGIDTDMSNQQVIYSTLRFLQSPSESPNRLRPDGNQKSGNIDGKVILGILCLLLLATVAVLGTKIFQYTQENRRQREMIGNLTREHHILQNDSYLKEKLLTYKTLEYSILKNELLQQKKKQDLLFTNRICQRENKGKFYGNCWSCYGIKCYYFIPESKNWNRCKQTCQSYNSSLLKINDEDELAFIQSQTYRNNYWIGLSYDDREQKWKWINIGPPFGINYTFMNSSGRGQCAFLSSTRIATIECSKTYNCICEERIDDVFSAYFDRYKKKRCNGTCHLFVCFCDNL</sequence>
<keyword evidence="9" id="KW-0675">Receptor</keyword>
<evidence type="ECO:0000256" key="4">
    <source>
        <dbReference type="ARBA" id="ARBA00022889"/>
    </source>
</evidence>
<dbReference type="PANTHER" id="PTHR46329">
    <property type="entry name" value="KILLER CELL LECTIN-LIKE RECEPTOR 2"/>
    <property type="match status" value="1"/>
</dbReference>
<dbReference type="InterPro" id="IPR016187">
    <property type="entry name" value="CTDL_fold"/>
</dbReference>
<protein>
    <submittedName>
        <fullName evidence="14">Protein mago nashi homolog 2 isoform X1</fullName>
    </submittedName>
</protein>
<dbReference type="GO" id="GO:0007155">
    <property type="term" value="P:cell adhesion"/>
    <property type="evidence" value="ECO:0007669"/>
    <property type="project" value="UniProtKB-KW"/>
</dbReference>
<keyword evidence="13" id="KW-1185">Reference proteome</keyword>
<keyword evidence="5" id="KW-0735">Signal-anchor</keyword>
<evidence type="ECO:0000256" key="11">
    <source>
        <dbReference type="SAM" id="Phobius"/>
    </source>
</evidence>
<dbReference type="InterPro" id="IPR033992">
    <property type="entry name" value="NKR-like_CTLD"/>
</dbReference>
<comment type="subcellular location">
    <subcellularLocation>
        <location evidence="1">Membrane</location>
        <topology evidence="1">Single-pass type II membrane protein</topology>
    </subcellularLocation>
</comment>
<reference evidence="14" key="1">
    <citation type="submission" date="2025-08" db="UniProtKB">
        <authorList>
            <consortium name="RefSeq"/>
        </authorList>
    </citation>
    <scope>IDENTIFICATION</scope>
    <source>
        <tissue evidence="14">Blood</tissue>
    </source>
</reference>
<dbReference type="SMART" id="SM00034">
    <property type="entry name" value="CLECT"/>
    <property type="match status" value="1"/>
</dbReference>
<evidence type="ECO:0000256" key="6">
    <source>
        <dbReference type="ARBA" id="ARBA00022989"/>
    </source>
</evidence>
<keyword evidence="4" id="KW-0130">Cell adhesion</keyword>
<keyword evidence="3" id="KW-0430">Lectin</keyword>
<proteinExistence type="predicted"/>
<dbReference type="PROSITE" id="PS50041">
    <property type="entry name" value="C_TYPE_LECTIN_2"/>
    <property type="match status" value="1"/>
</dbReference>
<gene>
    <name evidence="14" type="primary">LOC111142287</name>
</gene>
<dbReference type="OrthoDB" id="2142683at2759"/>
<dbReference type="CDD" id="cd03593">
    <property type="entry name" value="CLECT_NK_receptors_like"/>
    <property type="match status" value="1"/>
</dbReference>
<feature type="transmembrane region" description="Helical" evidence="11">
    <location>
        <begin position="58"/>
        <end position="79"/>
    </location>
</feature>
<evidence type="ECO:0000256" key="3">
    <source>
        <dbReference type="ARBA" id="ARBA00022734"/>
    </source>
</evidence>
<keyword evidence="2 11" id="KW-0812">Transmembrane</keyword>
<evidence type="ECO:0000256" key="7">
    <source>
        <dbReference type="ARBA" id="ARBA00023136"/>
    </source>
</evidence>
<dbReference type="KEGG" id="elk:111142287"/>
<evidence type="ECO:0000256" key="2">
    <source>
        <dbReference type="ARBA" id="ARBA00022692"/>
    </source>
</evidence>
<dbReference type="SUPFAM" id="SSF56436">
    <property type="entry name" value="C-type lectin-like"/>
    <property type="match status" value="1"/>
</dbReference>
<feature type="domain" description="C-type lectin" evidence="12">
    <location>
        <begin position="159"/>
        <end position="267"/>
    </location>
</feature>
<evidence type="ECO:0000256" key="1">
    <source>
        <dbReference type="ARBA" id="ARBA00004606"/>
    </source>
</evidence>
<organism evidence="13 14">
    <name type="scientific">Enhydra lutris kenyoni</name>
    <name type="common">northern sea otter</name>
    <dbReference type="NCBI Taxonomy" id="391180"/>
    <lineage>
        <taxon>Eukaryota</taxon>
        <taxon>Metazoa</taxon>
        <taxon>Chordata</taxon>
        <taxon>Craniata</taxon>
        <taxon>Vertebrata</taxon>
        <taxon>Euteleostomi</taxon>
        <taxon>Mammalia</taxon>
        <taxon>Eutheria</taxon>
        <taxon>Laurasiatheria</taxon>
        <taxon>Carnivora</taxon>
        <taxon>Caniformia</taxon>
        <taxon>Musteloidea</taxon>
        <taxon>Mustelidae</taxon>
        <taxon>Lutrinae</taxon>
        <taxon>Enhydra</taxon>
    </lineage>
</organism>
<dbReference type="InterPro" id="IPR001304">
    <property type="entry name" value="C-type_lectin-like"/>
</dbReference>
<evidence type="ECO:0000259" key="12">
    <source>
        <dbReference type="PROSITE" id="PS50041"/>
    </source>
</evidence>
<evidence type="ECO:0000313" key="13">
    <source>
        <dbReference type="Proteomes" id="UP000248482"/>
    </source>
</evidence>
<evidence type="ECO:0000256" key="8">
    <source>
        <dbReference type="ARBA" id="ARBA00023157"/>
    </source>
</evidence>
<dbReference type="InterPro" id="IPR013600">
    <property type="entry name" value="Ly49_N"/>
</dbReference>